<organism evidence="2 3">
    <name type="scientific">Caulobacter endophyticus</name>
    <dbReference type="NCBI Taxonomy" id="2172652"/>
    <lineage>
        <taxon>Bacteria</taxon>
        <taxon>Pseudomonadati</taxon>
        <taxon>Pseudomonadota</taxon>
        <taxon>Alphaproteobacteria</taxon>
        <taxon>Caulobacterales</taxon>
        <taxon>Caulobacteraceae</taxon>
        <taxon>Caulobacter</taxon>
    </lineage>
</organism>
<reference evidence="2 3" key="1">
    <citation type="submission" date="2018-04" db="EMBL/GenBank/DDBJ databases">
        <title>The genome sequence of Caulobacter sp. 744.</title>
        <authorList>
            <person name="Gao J."/>
            <person name="Sun J."/>
        </authorList>
    </citation>
    <scope>NUCLEOTIDE SEQUENCE [LARGE SCALE GENOMIC DNA]</scope>
    <source>
        <strain evidence="2 3">774</strain>
    </source>
</reference>
<keyword evidence="3" id="KW-1185">Reference proteome</keyword>
<proteinExistence type="predicted"/>
<feature type="signal peptide" evidence="1">
    <location>
        <begin position="1"/>
        <end position="21"/>
    </location>
</feature>
<dbReference type="SUPFAM" id="SSF48452">
    <property type="entry name" value="TPR-like"/>
    <property type="match status" value="1"/>
</dbReference>
<sequence length="533" mass="59396">MVGVGVAVAAALLGAVGSAWAQGATPPPPVVQADPAGRWIRGESEHFIVYSDRSENLIRRYVTMLEDFDGVLRRIHGKTDVETPRKLPLYLLSGSRQLRRVMPGADERLQGVYLTGMEDIFVLAIRDDSNQYDRNNGDDTVLHEYTHHFMMQYFPDAYPGWLVEGLAEYYKTIDLQMKKVQIGDFSRGRAHSLLNDKWLPVSDLLSKRPSQFERDDVLTFYAQSWLLTHYVWSDRERRRKLQTYLDMVRDHGDPMASWTKVYGQDGPALEKALRTYMNKPLLAMNLTREPPTPQIAFTRLPAGADDLILEIQRLKGGVPKADAPALLAKFQEGAAKRPGEFYSRLALARAEIDLGDRAKGEAILKTLLEERPADLEALQIMAYSRLETARRMARNPADREQAKAIYADAAVYLGRAHKVDGDNFLTLYGYAETKSMDREPSQNTLNVVYRAASIAPQNPVIRTNAARLFIRAKQYEIAREMLEPVAGNPHGGPQARRAAQLLSTLEGKVDGEALAPAKAAAASGEGDKDASGG</sequence>
<dbReference type="EMBL" id="QDKQ01000037">
    <property type="protein sequence ID" value="PVM90075.1"/>
    <property type="molecule type" value="Genomic_DNA"/>
</dbReference>
<evidence type="ECO:0000313" key="3">
    <source>
        <dbReference type="Proteomes" id="UP000245073"/>
    </source>
</evidence>
<comment type="caution">
    <text evidence="2">The sequence shown here is derived from an EMBL/GenBank/DDBJ whole genome shotgun (WGS) entry which is preliminary data.</text>
</comment>
<gene>
    <name evidence="2" type="ORF">DDF67_10725</name>
</gene>
<name>A0A2T9K285_9CAUL</name>
<keyword evidence="1" id="KW-0732">Signal</keyword>
<dbReference type="Proteomes" id="UP000245073">
    <property type="component" value="Unassembled WGS sequence"/>
</dbReference>
<evidence type="ECO:0000313" key="2">
    <source>
        <dbReference type="EMBL" id="PVM90075.1"/>
    </source>
</evidence>
<protein>
    <recommendedName>
        <fullName evidence="4">DUF1570 domain-containing protein</fullName>
    </recommendedName>
</protein>
<evidence type="ECO:0008006" key="4">
    <source>
        <dbReference type="Google" id="ProtNLM"/>
    </source>
</evidence>
<evidence type="ECO:0000256" key="1">
    <source>
        <dbReference type="SAM" id="SignalP"/>
    </source>
</evidence>
<feature type="chain" id="PRO_5015427594" description="DUF1570 domain-containing protein" evidence="1">
    <location>
        <begin position="22"/>
        <end position="533"/>
    </location>
</feature>
<dbReference type="AlphaFoldDB" id="A0A2T9K285"/>
<dbReference type="InterPro" id="IPR011990">
    <property type="entry name" value="TPR-like_helical_dom_sf"/>
</dbReference>
<accession>A0A2T9K285</accession>
<dbReference type="Gene3D" id="1.25.40.10">
    <property type="entry name" value="Tetratricopeptide repeat domain"/>
    <property type="match status" value="1"/>
</dbReference>